<keyword evidence="2" id="KW-1185">Reference proteome</keyword>
<dbReference type="Proteomes" id="UP000504638">
    <property type="component" value="Unplaced"/>
</dbReference>
<protein>
    <submittedName>
        <fullName evidence="1 3">Uncharacterized protein</fullName>
    </submittedName>
</protein>
<dbReference type="EMBL" id="ML975151">
    <property type="protein sequence ID" value="KAF1815382.1"/>
    <property type="molecule type" value="Genomic_DNA"/>
</dbReference>
<reference evidence="3" key="2">
    <citation type="submission" date="2020-04" db="EMBL/GenBank/DDBJ databases">
        <authorList>
            <consortium name="NCBI Genome Project"/>
        </authorList>
    </citation>
    <scope>NUCLEOTIDE SEQUENCE</scope>
    <source>
        <strain evidence="3">CBS 781.70</strain>
    </source>
</reference>
<organism evidence="1">
    <name type="scientific">Eremomyces bilateralis CBS 781.70</name>
    <dbReference type="NCBI Taxonomy" id="1392243"/>
    <lineage>
        <taxon>Eukaryota</taxon>
        <taxon>Fungi</taxon>
        <taxon>Dikarya</taxon>
        <taxon>Ascomycota</taxon>
        <taxon>Pezizomycotina</taxon>
        <taxon>Dothideomycetes</taxon>
        <taxon>Dothideomycetes incertae sedis</taxon>
        <taxon>Eremomycetales</taxon>
        <taxon>Eremomycetaceae</taxon>
        <taxon>Eremomyces</taxon>
    </lineage>
</organism>
<accession>A0A6G1GBM9</accession>
<sequence length="113" mass="13455">MSLYHRQYKLQLHMCTHSIRFPSKSRFQHQGVYAKTKCTANHCAPLHRLRRTARAPHPRSIVGGLFSTPRDDSRYHRTWKGLPRKCFCGCCFFALFIKKKKKKNRKKARQSFF</sequence>
<gene>
    <name evidence="1 3" type="ORF">P152DRAFT_183633</name>
</gene>
<evidence type="ECO:0000313" key="3">
    <source>
        <dbReference type="RefSeq" id="XP_033537013.1"/>
    </source>
</evidence>
<name>A0A6G1GBM9_9PEZI</name>
<dbReference type="AlphaFoldDB" id="A0A6G1GBM9"/>
<evidence type="ECO:0000313" key="1">
    <source>
        <dbReference type="EMBL" id="KAF1815382.1"/>
    </source>
</evidence>
<dbReference type="GeneID" id="54414762"/>
<proteinExistence type="predicted"/>
<evidence type="ECO:0000313" key="2">
    <source>
        <dbReference type="Proteomes" id="UP000504638"/>
    </source>
</evidence>
<dbReference type="RefSeq" id="XP_033537013.1">
    <property type="nucleotide sequence ID" value="XM_033674192.1"/>
</dbReference>
<reference evidence="3" key="3">
    <citation type="submission" date="2025-04" db="UniProtKB">
        <authorList>
            <consortium name="RefSeq"/>
        </authorList>
    </citation>
    <scope>IDENTIFICATION</scope>
    <source>
        <strain evidence="3">CBS 781.70</strain>
    </source>
</reference>
<reference evidence="1 3" key="1">
    <citation type="submission" date="2020-01" db="EMBL/GenBank/DDBJ databases">
        <authorList>
            <consortium name="DOE Joint Genome Institute"/>
            <person name="Haridas S."/>
            <person name="Albert R."/>
            <person name="Binder M."/>
            <person name="Bloem J."/>
            <person name="Labutti K."/>
            <person name="Salamov A."/>
            <person name="Andreopoulos B."/>
            <person name="Baker S.E."/>
            <person name="Barry K."/>
            <person name="Bills G."/>
            <person name="Bluhm B.H."/>
            <person name="Cannon C."/>
            <person name="Castanera R."/>
            <person name="Culley D.E."/>
            <person name="Daum C."/>
            <person name="Ezra D."/>
            <person name="Gonzalez J.B."/>
            <person name="Henrissat B."/>
            <person name="Kuo A."/>
            <person name="Liang C."/>
            <person name="Lipzen A."/>
            <person name="Lutzoni F."/>
            <person name="Magnuson J."/>
            <person name="Mondo S."/>
            <person name="Nolan M."/>
            <person name="Ohm R."/>
            <person name="Pangilinan J."/>
            <person name="Park H.-J."/>
            <person name="Ramirez L."/>
            <person name="Alfaro M."/>
            <person name="Sun H."/>
            <person name="Tritt A."/>
            <person name="Yoshinaga Y."/>
            <person name="Zwiers L.-H."/>
            <person name="Turgeon B.G."/>
            <person name="Goodwin S.B."/>
            <person name="Spatafora J.W."/>
            <person name="Crous P.W."/>
            <person name="Grigoriev I.V."/>
        </authorList>
    </citation>
    <scope>NUCLEOTIDE SEQUENCE</scope>
    <source>
        <strain evidence="1 3">CBS 781.70</strain>
    </source>
</reference>